<gene>
    <name evidence="1" type="ORF">OS493_030401</name>
</gene>
<reference evidence="1" key="1">
    <citation type="submission" date="2023-01" db="EMBL/GenBank/DDBJ databases">
        <title>Genome assembly of the deep-sea coral Lophelia pertusa.</title>
        <authorList>
            <person name="Herrera S."/>
            <person name="Cordes E."/>
        </authorList>
    </citation>
    <scope>NUCLEOTIDE SEQUENCE</scope>
    <source>
        <strain evidence="1">USNM1676648</strain>
        <tissue evidence="1">Polyp</tissue>
    </source>
</reference>
<dbReference type="Proteomes" id="UP001163046">
    <property type="component" value="Unassembled WGS sequence"/>
</dbReference>
<evidence type="ECO:0000313" key="1">
    <source>
        <dbReference type="EMBL" id="KAJ7377201.1"/>
    </source>
</evidence>
<evidence type="ECO:0000313" key="2">
    <source>
        <dbReference type="Proteomes" id="UP001163046"/>
    </source>
</evidence>
<dbReference type="EMBL" id="MU826382">
    <property type="protein sequence ID" value="KAJ7377201.1"/>
    <property type="molecule type" value="Genomic_DNA"/>
</dbReference>
<keyword evidence="2" id="KW-1185">Reference proteome</keyword>
<name>A0A9X0CVK8_9CNID</name>
<comment type="caution">
    <text evidence="1">The sequence shown here is derived from an EMBL/GenBank/DDBJ whole genome shotgun (WGS) entry which is preliminary data.</text>
</comment>
<organism evidence="1 2">
    <name type="scientific">Desmophyllum pertusum</name>
    <dbReference type="NCBI Taxonomy" id="174260"/>
    <lineage>
        <taxon>Eukaryota</taxon>
        <taxon>Metazoa</taxon>
        <taxon>Cnidaria</taxon>
        <taxon>Anthozoa</taxon>
        <taxon>Hexacorallia</taxon>
        <taxon>Scleractinia</taxon>
        <taxon>Caryophylliina</taxon>
        <taxon>Caryophylliidae</taxon>
        <taxon>Desmophyllum</taxon>
    </lineage>
</organism>
<protein>
    <submittedName>
        <fullName evidence="1">Uncharacterized protein</fullName>
    </submittedName>
</protein>
<accession>A0A9X0CVK8</accession>
<dbReference type="AlphaFoldDB" id="A0A9X0CVK8"/>
<sequence length="192" mass="21580">MMRENKDFDVIPLKVSQATAVQDFDQKLAAQLEQTRNDKLMQPIYVLSNDSTNACAFLSLKIVDRILTELGIEELPFADGVLSVGGRQKLYSKLSQLGCGNFAAIFTSDPLTIPCRHPSSYLETWDCYRYCDGRKRKPTRGLDVTLPLVMETTVPRVKSKDDAPPVEKEEKEARVSASRKYVDIKCVLPAFT</sequence>
<proteinExistence type="predicted"/>